<dbReference type="Gene3D" id="3.40.190.10">
    <property type="entry name" value="Periplasmic binding protein-like II"/>
    <property type="match status" value="1"/>
</dbReference>
<dbReference type="InterPro" id="IPR000914">
    <property type="entry name" value="SBP_5_dom"/>
</dbReference>
<dbReference type="PROSITE" id="PS51318">
    <property type="entry name" value="TAT"/>
    <property type="match status" value="1"/>
</dbReference>
<organism evidence="2 3">
    <name type="scientific">Actinoalloteichus fjordicus</name>
    <dbReference type="NCBI Taxonomy" id="1612552"/>
    <lineage>
        <taxon>Bacteria</taxon>
        <taxon>Bacillati</taxon>
        <taxon>Actinomycetota</taxon>
        <taxon>Actinomycetes</taxon>
        <taxon>Pseudonocardiales</taxon>
        <taxon>Pseudonocardiaceae</taxon>
        <taxon>Actinoalloteichus</taxon>
    </lineage>
</organism>
<dbReference type="KEGG" id="acad:UA74_22145"/>
<dbReference type="Gene3D" id="3.10.105.10">
    <property type="entry name" value="Dipeptide-binding Protein, Domain 3"/>
    <property type="match status" value="1"/>
</dbReference>
<gene>
    <name evidence="2" type="ORF">UA74_22145</name>
</gene>
<dbReference type="SUPFAM" id="SSF53850">
    <property type="entry name" value="Periplasmic binding protein-like II"/>
    <property type="match status" value="1"/>
</dbReference>
<evidence type="ECO:0000313" key="3">
    <source>
        <dbReference type="Proteomes" id="UP000185511"/>
    </source>
</evidence>
<sequence>MTERTTVSRRALLKFGGGATAAVALFGISACTGDEAPNPFGDTAGGDPDALESPLLAERVAAGELPPLTERLPVNPLVVEPWESTGRFGGTIRRAQTDALDNGILQAFAGVGLLEWNKAADASQPSLAETFEKSDDNRVYTFVLREGLRWSDGEPFTSADVLFTVDRFLKNDVFWPGPPFWFSDAGQQRPEVETPDERTVVITFERPFALFEKFLCHPAVSYQFIKPRHYLEQFHPDVTDRAVVDEAASAAGFDSWDQYFADRDNWWTNPERPVMGAFMVTSSASGGSGTAELERNPYYYKTDPDGRQLPYVDHVQVQVLEQDALDLRAANGDLDMQGHFLGYNTTQVYVQNAESRGFEVLRWQATASLLSICPNLSHQDPVLREVLADVRVRAALSHAIDREEMNTTLLGGLGVARHPLATEDSDYYVEGGGQRFLDYDVAEAERLLDEAGLADRNGAGTRLLPDGRPFELVLLYVANDSGVPQTDAFEMVRRNWAEIGVSIVVRPVDGTLYTELRASNDFDLDGTTMPENDWDLEPVWFIPTASNSHTAPGYGQWYSSGGTEGIEPTDEIKQLMDEWDALRTAENDEARIESGRAIMRQHDENVYAIGLLKLPFQPIVVNNGLRNVRDDDPALSFYYGREGISKPEQMYFSEPTS</sequence>
<reference evidence="3" key="1">
    <citation type="submission" date="2016-06" db="EMBL/GenBank/DDBJ databases">
        <title>Complete genome sequence of Actinoalloteichus fjordicus DSM 46855 (=ADI127-17), type strain of the new species Actinoalloteichus fjordicus.</title>
        <authorList>
            <person name="Ruckert C."/>
            <person name="Nouioui I."/>
            <person name="Willmese J."/>
            <person name="van Wezel G."/>
            <person name="Klenk H.-P."/>
            <person name="Kalinowski J."/>
            <person name="Zotchev S.B."/>
        </authorList>
    </citation>
    <scope>NUCLEOTIDE SEQUENCE [LARGE SCALE GENOMIC DNA]</scope>
    <source>
        <strain evidence="3">ADI127-7</strain>
    </source>
</reference>
<name>A0AAC9PTV5_9PSEU</name>
<accession>A0AAC9PTV5</accession>
<dbReference type="GO" id="GO:0015833">
    <property type="term" value="P:peptide transport"/>
    <property type="evidence" value="ECO:0007669"/>
    <property type="project" value="TreeGrafter"/>
</dbReference>
<dbReference type="Proteomes" id="UP000185511">
    <property type="component" value="Chromosome"/>
</dbReference>
<dbReference type="CDD" id="cd08500">
    <property type="entry name" value="PBP2_NikA_DppA_OppA_like_4"/>
    <property type="match status" value="1"/>
</dbReference>
<proteinExistence type="predicted"/>
<feature type="domain" description="Solute-binding protein family 5" evidence="1">
    <location>
        <begin position="124"/>
        <end position="525"/>
    </location>
</feature>
<protein>
    <submittedName>
        <fullName evidence="2">ABC-type dipeptide transport system, periplasmic component</fullName>
    </submittedName>
</protein>
<dbReference type="RefSeq" id="WP_075741981.1">
    <property type="nucleotide sequence ID" value="NZ_CP016076.1"/>
</dbReference>
<dbReference type="InterPro" id="IPR039424">
    <property type="entry name" value="SBP_5"/>
</dbReference>
<dbReference type="PROSITE" id="PS51257">
    <property type="entry name" value="PROKAR_LIPOPROTEIN"/>
    <property type="match status" value="1"/>
</dbReference>
<dbReference type="PANTHER" id="PTHR30290:SF62">
    <property type="entry name" value="OLIGOPEPTIDE ABC TRANSPORTER, PERIPLASMIC OLIGOPEPTIDE-BINDING PROTEIN"/>
    <property type="match status" value="1"/>
</dbReference>
<dbReference type="Pfam" id="PF00496">
    <property type="entry name" value="SBP_bac_5"/>
    <property type="match status" value="1"/>
</dbReference>
<keyword evidence="3" id="KW-1185">Reference proteome</keyword>
<dbReference type="PANTHER" id="PTHR30290">
    <property type="entry name" value="PERIPLASMIC BINDING COMPONENT OF ABC TRANSPORTER"/>
    <property type="match status" value="1"/>
</dbReference>
<dbReference type="AlphaFoldDB" id="A0AAC9PTV5"/>
<evidence type="ECO:0000259" key="1">
    <source>
        <dbReference type="Pfam" id="PF00496"/>
    </source>
</evidence>
<evidence type="ECO:0000313" key="2">
    <source>
        <dbReference type="EMBL" id="APU16447.1"/>
    </source>
</evidence>
<dbReference type="EMBL" id="CP016076">
    <property type="protein sequence ID" value="APU16447.1"/>
    <property type="molecule type" value="Genomic_DNA"/>
</dbReference>
<dbReference type="GO" id="GO:1904680">
    <property type="term" value="F:peptide transmembrane transporter activity"/>
    <property type="evidence" value="ECO:0007669"/>
    <property type="project" value="TreeGrafter"/>
</dbReference>
<dbReference type="InterPro" id="IPR006311">
    <property type="entry name" value="TAT_signal"/>
</dbReference>